<dbReference type="VEuPathDB" id="TriTrypDB:BSAL_16380"/>
<organism evidence="1 2">
    <name type="scientific">Bodo saltans</name>
    <name type="common">Flagellated protozoan</name>
    <dbReference type="NCBI Taxonomy" id="75058"/>
    <lineage>
        <taxon>Eukaryota</taxon>
        <taxon>Discoba</taxon>
        <taxon>Euglenozoa</taxon>
        <taxon>Kinetoplastea</taxon>
        <taxon>Metakinetoplastina</taxon>
        <taxon>Eubodonida</taxon>
        <taxon>Bodonidae</taxon>
        <taxon>Bodo</taxon>
    </lineage>
</organism>
<gene>
    <name evidence="1" type="ORF">BSAL_16380</name>
</gene>
<evidence type="ECO:0000313" key="1">
    <source>
        <dbReference type="EMBL" id="CUG88605.1"/>
    </source>
</evidence>
<dbReference type="Proteomes" id="UP000051952">
    <property type="component" value="Unassembled WGS sequence"/>
</dbReference>
<dbReference type="AlphaFoldDB" id="A0A0S4JEY4"/>
<dbReference type="EMBL" id="CYKH01001662">
    <property type="protein sequence ID" value="CUG88605.1"/>
    <property type="molecule type" value="Genomic_DNA"/>
</dbReference>
<keyword evidence="2" id="KW-1185">Reference proteome</keyword>
<name>A0A0S4JEY4_BODSA</name>
<sequence length="607" mass="67106">MPVWVAPKNLRHRTTLTDILTRSVDTLAREMEWEHNLVLSKQLSGRSDATSTSTTTRLSLSTLEFRHAARSVAWSVLVPPRVAPTKEALLHSLSTSTPVFDMSNASIAAVKATRESIAESILEAFSSGAEDVEEVGRKRPRCDAPRTSPLCRIERFARNAFRGPYLNQVVATLHEGGDRDDISETESVVLLPNPDRRTRRRGGDKTRMSDEEELTPTTLHAYYLNTFGLRKDRAQLQSAHVSQLLANGVAHWLKTNSRFELEALSAALYVPAVSLRLATSLELVNFITMSMLPTSSVGQLVHQAHAAFMEPRQRPKTEENWSLATEEAQPFRGGTTMAGTSSLASTSGSLSAIGSQSRSLESAQRHMSETILYGNKRAKPEPFSRGELLHQASQRCRIPLESIVSALAEFGSRGSDADLLPSHIGAPAMPSREEFDAMDADSKKQLYQSILRHQFRALGGCSPSTGIDLSYEAQRARHLAHVPLEALVVLVIATNTGDPYEQLMIRYYRIPFSPRTTKYELGQWLWNDEHVMLVGNLLSYVTESERFVAMRAAKVNVKILPLLLSMGSNEGDPTTGTSEDCSIGKNNRNLVDLILYLLRGRNQSGAV</sequence>
<protein>
    <submittedName>
        <fullName evidence="1">Uncharacterized protein</fullName>
    </submittedName>
</protein>
<reference evidence="2" key="1">
    <citation type="submission" date="2015-09" db="EMBL/GenBank/DDBJ databases">
        <authorList>
            <consortium name="Pathogen Informatics"/>
        </authorList>
    </citation>
    <scope>NUCLEOTIDE SEQUENCE [LARGE SCALE GENOMIC DNA]</scope>
    <source>
        <strain evidence="2">Lake Konstanz</strain>
    </source>
</reference>
<evidence type="ECO:0000313" key="2">
    <source>
        <dbReference type="Proteomes" id="UP000051952"/>
    </source>
</evidence>
<accession>A0A0S4JEY4</accession>
<proteinExistence type="predicted"/>